<dbReference type="GeneID" id="108491868"/>
<reference evidence="3" key="1">
    <citation type="submission" date="2025-08" db="UniProtKB">
        <authorList>
            <consortium name="RefSeq"/>
        </authorList>
    </citation>
    <scope>IDENTIFICATION</scope>
</reference>
<dbReference type="RefSeq" id="XP_017659157.1">
    <property type="nucleotide sequence ID" value="XM_017803668.1"/>
</dbReference>
<dbReference type="Pfam" id="PF07778">
    <property type="entry name" value="CENP-I"/>
    <property type="match status" value="1"/>
</dbReference>
<sequence length="134" mass="14990">MKKIWSSRTPKRPLEVDHKIQTDLSAWRKRGKSDPEKSSQNHQSPGGQKNDINQKNDVGGKNDSQEVSLEKALSYFEKVQGQGRVSLRNNSALQKHLAAVESIALQQGLPPEGFEILLNVVLSGKFGKTFMCCW</sequence>
<evidence type="ECO:0000256" key="1">
    <source>
        <dbReference type="SAM" id="MobiDB-lite"/>
    </source>
</evidence>
<accession>A0A6J0G6P6</accession>
<name>A0A6J0G6P6_9PASS</name>
<dbReference type="InterPro" id="IPR012485">
    <property type="entry name" value="CENP-I"/>
</dbReference>
<protein>
    <submittedName>
        <fullName evidence="3">Centromere protein I-like</fullName>
    </submittedName>
</protein>
<feature type="compositionally biased region" description="Basic residues" evidence="1">
    <location>
        <begin position="1"/>
        <end position="11"/>
    </location>
</feature>
<keyword evidence="2" id="KW-1185">Reference proteome</keyword>
<dbReference type="GO" id="GO:0000776">
    <property type="term" value="C:kinetochore"/>
    <property type="evidence" value="ECO:0007669"/>
    <property type="project" value="InterPro"/>
</dbReference>
<organism evidence="2 3">
    <name type="scientific">Lepidothrix coronata</name>
    <name type="common">blue-crowned manakin</name>
    <dbReference type="NCBI Taxonomy" id="321398"/>
    <lineage>
        <taxon>Eukaryota</taxon>
        <taxon>Metazoa</taxon>
        <taxon>Chordata</taxon>
        <taxon>Craniata</taxon>
        <taxon>Vertebrata</taxon>
        <taxon>Euteleostomi</taxon>
        <taxon>Archelosauria</taxon>
        <taxon>Archosauria</taxon>
        <taxon>Dinosauria</taxon>
        <taxon>Saurischia</taxon>
        <taxon>Theropoda</taxon>
        <taxon>Coelurosauria</taxon>
        <taxon>Aves</taxon>
        <taxon>Neognathae</taxon>
        <taxon>Neoaves</taxon>
        <taxon>Telluraves</taxon>
        <taxon>Australaves</taxon>
        <taxon>Passeriformes</taxon>
        <taxon>Pipridae</taxon>
        <taxon>Lepidothrix</taxon>
    </lineage>
</organism>
<evidence type="ECO:0000313" key="3">
    <source>
        <dbReference type="RefSeq" id="XP_017659157.1"/>
    </source>
</evidence>
<feature type="compositionally biased region" description="Basic and acidic residues" evidence="1">
    <location>
        <begin position="52"/>
        <end position="64"/>
    </location>
</feature>
<feature type="region of interest" description="Disordered" evidence="1">
    <location>
        <begin position="1"/>
        <end position="66"/>
    </location>
</feature>
<proteinExistence type="predicted"/>
<gene>
    <name evidence="3" type="primary">LOC108491868</name>
</gene>
<dbReference type="Proteomes" id="UP000504624">
    <property type="component" value="Unplaced"/>
</dbReference>
<dbReference type="AlphaFoldDB" id="A0A6J0G6P6"/>
<feature type="non-terminal residue" evidence="3">
    <location>
        <position position="134"/>
    </location>
</feature>
<evidence type="ECO:0000313" key="2">
    <source>
        <dbReference type="Proteomes" id="UP000504624"/>
    </source>
</evidence>
<feature type="compositionally biased region" description="Polar residues" evidence="1">
    <location>
        <begin position="40"/>
        <end position="51"/>
    </location>
</feature>
<dbReference type="OrthoDB" id="6347512at2759"/>
<feature type="compositionally biased region" description="Basic and acidic residues" evidence="1">
    <location>
        <begin position="12"/>
        <end position="21"/>
    </location>
</feature>